<reference evidence="2 3" key="1">
    <citation type="journal article" date="2018" name="Int. J. Syst. Evol. Microbiol.">
        <title>Bifidobacterium catulorum sp. nov., a novel taxon from the faeces of the baby common marmoset (Callithrix jacchus).</title>
        <authorList>
            <person name="Modesto M."/>
            <person name="Michelini S."/>
            <person name="Oki K."/>
            <person name="Biavati B."/>
            <person name="Watanabe K."/>
            <person name="Mattarelli P."/>
        </authorList>
    </citation>
    <scope>NUCLEOTIDE SEQUENCE [LARGE SCALE GENOMIC DNA]</scope>
    <source>
        <strain evidence="2 3">MRM 8.19</strain>
    </source>
</reference>
<evidence type="ECO:0000313" key="3">
    <source>
        <dbReference type="Proteomes" id="UP000245753"/>
    </source>
</evidence>
<dbReference type="OrthoDB" id="3234244at2"/>
<dbReference type="EMBL" id="QFFN01000025">
    <property type="protein sequence ID" value="PWG59344.1"/>
    <property type="molecule type" value="Genomic_DNA"/>
</dbReference>
<dbReference type="RefSeq" id="WP_109137797.1">
    <property type="nucleotide sequence ID" value="NZ_QFFN01000025.1"/>
</dbReference>
<feature type="region of interest" description="Disordered" evidence="1">
    <location>
        <begin position="93"/>
        <end position="129"/>
    </location>
</feature>
<organism evidence="2 3">
    <name type="scientific">Bifidobacterium catulorum</name>
    <dbReference type="NCBI Taxonomy" id="1630173"/>
    <lineage>
        <taxon>Bacteria</taxon>
        <taxon>Bacillati</taxon>
        <taxon>Actinomycetota</taxon>
        <taxon>Actinomycetes</taxon>
        <taxon>Bifidobacteriales</taxon>
        <taxon>Bifidobacteriaceae</taxon>
        <taxon>Bifidobacterium</taxon>
    </lineage>
</organism>
<feature type="compositionally biased region" description="Basic and acidic residues" evidence="1">
    <location>
        <begin position="63"/>
        <end position="75"/>
    </location>
</feature>
<feature type="compositionally biased region" description="Basic and acidic residues" evidence="1">
    <location>
        <begin position="93"/>
        <end position="110"/>
    </location>
</feature>
<keyword evidence="3" id="KW-1185">Reference proteome</keyword>
<dbReference type="AlphaFoldDB" id="A0A2U2MR86"/>
<feature type="region of interest" description="Disordered" evidence="1">
    <location>
        <begin position="57"/>
        <end position="79"/>
    </location>
</feature>
<protein>
    <submittedName>
        <fullName evidence="2">Uncharacterized protein</fullName>
    </submittedName>
</protein>
<name>A0A2U2MR86_9BIFI</name>
<evidence type="ECO:0000256" key="1">
    <source>
        <dbReference type="SAM" id="MobiDB-lite"/>
    </source>
</evidence>
<dbReference type="Proteomes" id="UP000245753">
    <property type="component" value="Unassembled WGS sequence"/>
</dbReference>
<gene>
    <name evidence="2" type="ORF">DF200_08235</name>
</gene>
<sequence>MPMLLVILAWICVLVVLIVFILRQARRDAHSSDFMYTMQDENVNGNRKPRVVGTHIAFTPTGKRGDSAGGDRDAESGTPVYVNDSTVLEVRTLRDGGEKDADAGKVDGAAKTDGVANSGGAPAGGEASR</sequence>
<proteinExistence type="predicted"/>
<comment type="caution">
    <text evidence="2">The sequence shown here is derived from an EMBL/GenBank/DDBJ whole genome shotgun (WGS) entry which is preliminary data.</text>
</comment>
<evidence type="ECO:0000313" key="2">
    <source>
        <dbReference type="EMBL" id="PWG59344.1"/>
    </source>
</evidence>
<accession>A0A2U2MR86</accession>